<keyword evidence="5" id="KW-1185">Reference proteome</keyword>
<dbReference type="RefSeq" id="XP_025351357.1">
    <property type="nucleotide sequence ID" value="XM_025490576.1"/>
</dbReference>
<dbReference type="InterPro" id="IPR051091">
    <property type="entry name" value="O-Glucosyltr/Glycosyltrsf_90"/>
</dbReference>
<dbReference type="AlphaFoldDB" id="A0A316UFU5"/>
<accession>A0A316UFU5</accession>
<organism evidence="4 5">
    <name type="scientific">Pseudomicrostroma glucosiphilum</name>
    <dbReference type="NCBI Taxonomy" id="1684307"/>
    <lineage>
        <taxon>Eukaryota</taxon>
        <taxon>Fungi</taxon>
        <taxon>Dikarya</taxon>
        <taxon>Basidiomycota</taxon>
        <taxon>Ustilaginomycotina</taxon>
        <taxon>Exobasidiomycetes</taxon>
        <taxon>Microstromatales</taxon>
        <taxon>Microstromatales incertae sedis</taxon>
        <taxon>Pseudomicrostroma</taxon>
    </lineage>
</organism>
<feature type="domain" description="Glycosyl transferase CAP10" evidence="3">
    <location>
        <begin position="215"/>
        <end position="470"/>
    </location>
</feature>
<sequence>MLPSTYRRVPTGEGGLSPGASGNDSSRNARVLITSSLSRIVARLERTRVVMIAIVIFLVFVFGLSITEPTTADGNYASRLKPGFLSKNKGQSISGGQWNAQRFDADGWVKGSGRENLTYDSPFNRDDYSLTEDECDAFFPGLYKEIDRSVQHYSTVEVFDKEYLDFTCDDGIWSNARVIVYENEVYLKHYRQSDFTRSQSALNLLHLAVTTSREKLPNIEFCVNMMDWGSRGKFGLDRGPDQRDVWLMPDYGWFAWPEHVGSYKDYRRRSAKVEKEVGWAGKVPKLFWRGSMKVGTADRESMKQMADGHSWNDVQEVVWSEGATNAVSMEDHCRWKFHGFPEGNTYSGRLRYLQNCRVVIVTHTPRWIQHWTHLYNADWNSPDQNIVYVDPPKPEDPSVPVHGENGAQFNDNTWAHLPKAMDRLLADDARAKLIADNQWNFFRERYVSPASATCYWRKLIKGFATTQRYQVDLSGDETTFETWLLGANRLKQDTGFH</sequence>
<evidence type="ECO:0000259" key="3">
    <source>
        <dbReference type="SMART" id="SM00672"/>
    </source>
</evidence>
<proteinExistence type="predicted"/>
<keyword evidence="2" id="KW-0812">Transmembrane</keyword>
<evidence type="ECO:0000313" key="5">
    <source>
        <dbReference type="Proteomes" id="UP000245942"/>
    </source>
</evidence>
<dbReference type="SMART" id="SM00672">
    <property type="entry name" value="CAP10"/>
    <property type="match status" value="1"/>
</dbReference>
<protein>
    <recommendedName>
        <fullName evidence="3">Glycosyl transferase CAP10 domain-containing protein</fullName>
    </recommendedName>
</protein>
<dbReference type="InterPro" id="IPR006598">
    <property type="entry name" value="CAP10"/>
</dbReference>
<dbReference type="EMBL" id="KZ819321">
    <property type="protein sequence ID" value="PWN24197.1"/>
    <property type="molecule type" value="Genomic_DNA"/>
</dbReference>
<dbReference type="OrthoDB" id="202415at2759"/>
<feature type="transmembrane region" description="Helical" evidence="2">
    <location>
        <begin position="49"/>
        <end position="66"/>
    </location>
</feature>
<feature type="region of interest" description="Disordered" evidence="1">
    <location>
        <begin position="1"/>
        <end position="25"/>
    </location>
</feature>
<evidence type="ECO:0000256" key="1">
    <source>
        <dbReference type="SAM" id="MobiDB-lite"/>
    </source>
</evidence>
<dbReference type="Pfam" id="PF05686">
    <property type="entry name" value="Glyco_transf_90"/>
    <property type="match status" value="1"/>
</dbReference>
<name>A0A316UFU5_9BASI</name>
<keyword evidence="2" id="KW-0472">Membrane</keyword>
<keyword evidence="2" id="KW-1133">Transmembrane helix</keyword>
<evidence type="ECO:0000313" key="4">
    <source>
        <dbReference type="EMBL" id="PWN24197.1"/>
    </source>
</evidence>
<dbReference type="GeneID" id="37012310"/>
<gene>
    <name evidence="4" type="ORF">BCV69DRAFT_255169</name>
</gene>
<evidence type="ECO:0000256" key="2">
    <source>
        <dbReference type="SAM" id="Phobius"/>
    </source>
</evidence>
<dbReference type="Proteomes" id="UP000245942">
    <property type="component" value="Unassembled WGS sequence"/>
</dbReference>
<dbReference type="PANTHER" id="PTHR12203:SF107">
    <property type="entry name" value="GLYCOSYL TRANSFERASE CAP10 DOMAIN-CONTAINING PROTEIN"/>
    <property type="match status" value="1"/>
</dbReference>
<dbReference type="PANTHER" id="PTHR12203">
    <property type="entry name" value="KDEL LYS-ASP-GLU-LEU CONTAINING - RELATED"/>
    <property type="match status" value="1"/>
</dbReference>
<reference evidence="4 5" key="1">
    <citation type="journal article" date="2018" name="Mol. Biol. Evol.">
        <title>Broad Genomic Sampling Reveals a Smut Pathogenic Ancestry of the Fungal Clade Ustilaginomycotina.</title>
        <authorList>
            <person name="Kijpornyongpan T."/>
            <person name="Mondo S.J."/>
            <person name="Barry K."/>
            <person name="Sandor L."/>
            <person name="Lee J."/>
            <person name="Lipzen A."/>
            <person name="Pangilinan J."/>
            <person name="LaButti K."/>
            <person name="Hainaut M."/>
            <person name="Henrissat B."/>
            <person name="Grigoriev I.V."/>
            <person name="Spatafora J.W."/>
            <person name="Aime M.C."/>
        </authorList>
    </citation>
    <scope>NUCLEOTIDE SEQUENCE [LARGE SCALE GENOMIC DNA]</scope>
    <source>
        <strain evidence="4 5">MCA 4718</strain>
    </source>
</reference>